<feature type="domain" description="MCM C-terminal AAA(+) ATPase" evidence="8">
    <location>
        <begin position="319"/>
        <end position="524"/>
    </location>
</feature>
<dbReference type="Gene3D" id="3.40.50.300">
    <property type="entry name" value="P-loop containing nucleotide triphosphate hydrolases"/>
    <property type="match status" value="1"/>
</dbReference>
<keyword evidence="2" id="KW-0235">DNA replication</keyword>
<dbReference type="Pfam" id="PF17207">
    <property type="entry name" value="MCM_OB"/>
    <property type="match status" value="1"/>
</dbReference>
<dbReference type="GO" id="GO:0000727">
    <property type="term" value="P:double-strand break repair via break-induced replication"/>
    <property type="evidence" value="ECO:0007669"/>
    <property type="project" value="TreeGrafter"/>
</dbReference>
<keyword evidence="3 7" id="KW-0547">Nucleotide-binding</keyword>
<dbReference type="GO" id="GO:0003697">
    <property type="term" value="F:single-stranded DNA binding"/>
    <property type="evidence" value="ECO:0007669"/>
    <property type="project" value="TreeGrafter"/>
</dbReference>
<keyword evidence="10" id="KW-1185">Reference proteome</keyword>
<dbReference type="Proteomes" id="UP000192758">
    <property type="component" value="Unassembled WGS sequence"/>
</dbReference>
<dbReference type="GO" id="GO:0006279">
    <property type="term" value="P:premeiotic DNA replication"/>
    <property type="evidence" value="ECO:0007669"/>
    <property type="project" value="UniProtKB-ARBA"/>
</dbReference>
<dbReference type="GO" id="GO:0042555">
    <property type="term" value="C:MCM complex"/>
    <property type="evidence" value="ECO:0007669"/>
    <property type="project" value="UniProtKB-ARBA"/>
</dbReference>
<comment type="similarity">
    <text evidence="7">Belongs to the MCM family.</text>
</comment>
<dbReference type="STRING" id="646526.A0A1W0E381"/>
<dbReference type="GO" id="GO:0005656">
    <property type="term" value="C:nuclear pre-replicative complex"/>
    <property type="evidence" value="ECO:0007669"/>
    <property type="project" value="UniProtKB-ARBA"/>
</dbReference>
<dbReference type="Gene3D" id="2.20.28.10">
    <property type="match status" value="1"/>
</dbReference>
<dbReference type="GO" id="GO:0016787">
    <property type="term" value="F:hydrolase activity"/>
    <property type="evidence" value="ECO:0007669"/>
    <property type="project" value="UniProtKB-KW"/>
</dbReference>
<dbReference type="OrthoDB" id="844at2759"/>
<evidence type="ECO:0000256" key="3">
    <source>
        <dbReference type="ARBA" id="ARBA00022741"/>
    </source>
</evidence>
<dbReference type="PROSITE" id="PS50051">
    <property type="entry name" value="MCM_2"/>
    <property type="match status" value="1"/>
</dbReference>
<dbReference type="GO" id="GO:0031261">
    <property type="term" value="C:DNA replication preinitiation complex"/>
    <property type="evidence" value="ECO:0007669"/>
    <property type="project" value="UniProtKB-ARBA"/>
</dbReference>
<dbReference type="InterPro" id="IPR027417">
    <property type="entry name" value="P-loop_NTPase"/>
</dbReference>
<dbReference type="InterPro" id="IPR031327">
    <property type="entry name" value="MCM"/>
</dbReference>
<dbReference type="Gene3D" id="3.30.1640.10">
    <property type="entry name" value="mini-chromosome maintenance (MCM) complex, chain A, domain 1"/>
    <property type="match status" value="1"/>
</dbReference>
<evidence type="ECO:0000313" key="9">
    <source>
        <dbReference type="EMBL" id="OQS53697.1"/>
    </source>
</evidence>
<evidence type="ECO:0000313" key="10">
    <source>
        <dbReference type="Proteomes" id="UP000192758"/>
    </source>
</evidence>
<dbReference type="SUPFAM" id="SSF50249">
    <property type="entry name" value="Nucleic acid-binding proteins"/>
    <property type="match status" value="1"/>
</dbReference>
<dbReference type="VEuPathDB" id="MicrosporidiaDB:EHP00_2106"/>
<protein>
    <recommendedName>
        <fullName evidence="1">DNA helicase</fullName>
        <ecNumber evidence="1">3.6.4.12</ecNumber>
    </recommendedName>
</protein>
<dbReference type="SUPFAM" id="SSF52540">
    <property type="entry name" value="P-loop containing nucleoside triphosphate hydrolases"/>
    <property type="match status" value="1"/>
</dbReference>
<proteinExistence type="inferred from homology"/>
<dbReference type="GO" id="GO:0043138">
    <property type="term" value="F:3'-5' DNA helicase activity"/>
    <property type="evidence" value="ECO:0007669"/>
    <property type="project" value="TreeGrafter"/>
</dbReference>
<name>A0A1W0E381_9MICR</name>
<evidence type="ECO:0000256" key="5">
    <source>
        <dbReference type="ARBA" id="ARBA00022806"/>
    </source>
</evidence>
<sequence>MTETFSSDFESSQTEIEEVSLGQLYTNTQSEAYSLDDENENKYNVIRENKKEEENLKDNELCNLLMVFINDTYVKDIRMMCASNLESITIKYTDLTKELVEYLETSADVFLDTLNTAIQRVTKKYFPNYNMIKPRVYGRISNVPVIEEIRSLRNSHLNKIVRIKGVVTRRSMVQSVVEIAYYKCAMCKTTTGPFESNVNVKMCFECQQSKVILDNIRSVYKDTQKITVQETPGTVPPGSLPRAKEVFLTNELIDMCKPGDEVDVTGVYKNVSIHTNKKTVYPVFNTQIICCGLITKEIDSTITEEDVREIKKMSQEEGILDKLVNSVAPSIHGHKNIKKALLLCLVGGVPKQKEGMYLRGDINCLMLGDPSTAKSQFLRFVQKVSNRGVIATGQGASGVGLTASVHRDSATGEWVLEGGALVLADRGMCCIDEFDKINEVDRVAIHEAMEQQSISISKAGIVASLHARCSVVAAANPVRGNYNSSLSFSQNVNLSDPIISRFDILCVVKDEIDEKEDRSLAKKIIGNHSGEKTENEDNNKISFLWECFPII</sequence>
<accession>A0A1W0E381</accession>
<organism evidence="9 10">
    <name type="scientific">Ecytonucleospora hepatopenaei</name>
    <dbReference type="NCBI Taxonomy" id="646526"/>
    <lineage>
        <taxon>Eukaryota</taxon>
        <taxon>Fungi</taxon>
        <taxon>Fungi incertae sedis</taxon>
        <taxon>Microsporidia</taxon>
        <taxon>Enterocytozoonidae</taxon>
        <taxon>Ecytonucleospora</taxon>
    </lineage>
</organism>
<evidence type="ECO:0000256" key="4">
    <source>
        <dbReference type="ARBA" id="ARBA00022801"/>
    </source>
</evidence>
<evidence type="ECO:0000256" key="1">
    <source>
        <dbReference type="ARBA" id="ARBA00012551"/>
    </source>
</evidence>
<dbReference type="SMART" id="SM00350">
    <property type="entry name" value="MCM"/>
    <property type="match status" value="1"/>
</dbReference>
<evidence type="ECO:0000256" key="6">
    <source>
        <dbReference type="ARBA" id="ARBA00022840"/>
    </source>
</evidence>
<dbReference type="EMBL" id="MNPJ01000026">
    <property type="protein sequence ID" value="OQS53697.1"/>
    <property type="molecule type" value="Genomic_DNA"/>
</dbReference>
<dbReference type="InterPro" id="IPR033762">
    <property type="entry name" value="MCM_OB"/>
</dbReference>
<dbReference type="PANTHER" id="PTHR11630:SF44">
    <property type="entry name" value="DNA REPLICATION LICENSING FACTOR MCM2"/>
    <property type="match status" value="1"/>
</dbReference>
<evidence type="ECO:0000259" key="8">
    <source>
        <dbReference type="PROSITE" id="PS50051"/>
    </source>
</evidence>
<dbReference type="GO" id="GO:1902975">
    <property type="term" value="P:mitotic DNA replication initiation"/>
    <property type="evidence" value="ECO:0007669"/>
    <property type="project" value="TreeGrafter"/>
</dbReference>
<evidence type="ECO:0000256" key="7">
    <source>
        <dbReference type="RuleBase" id="RU004070"/>
    </source>
</evidence>
<comment type="caution">
    <text evidence="9">The sequence shown here is derived from an EMBL/GenBank/DDBJ whole genome shotgun (WGS) entry which is preliminary data.</text>
</comment>
<keyword evidence="5" id="KW-0347">Helicase</keyword>
<dbReference type="GO" id="GO:0005524">
    <property type="term" value="F:ATP binding"/>
    <property type="evidence" value="ECO:0007669"/>
    <property type="project" value="UniProtKB-KW"/>
</dbReference>
<dbReference type="EC" id="3.6.4.12" evidence="1"/>
<dbReference type="AlphaFoldDB" id="A0A1W0E381"/>
<evidence type="ECO:0000256" key="2">
    <source>
        <dbReference type="ARBA" id="ARBA00022705"/>
    </source>
</evidence>
<keyword evidence="7" id="KW-0238">DNA-binding</keyword>
<reference evidence="9 10" key="1">
    <citation type="journal article" date="2017" name="Environ. Microbiol.">
        <title>Decay of the glycolytic pathway and adaptation to intranuclear parasitism within Enterocytozoonidae microsporidia.</title>
        <authorList>
            <person name="Wiredu Boakye D."/>
            <person name="Jaroenlak P."/>
            <person name="Prachumwat A."/>
            <person name="Williams T.A."/>
            <person name="Bateman K.S."/>
            <person name="Itsathitphaisarn O."/>
            <person name="Sritunyalucksana K."/>
            <person name="Paszkiewicz K.H."/>
            <person name="Moore K.A."/>
            <person name="Stentiford G.D."/>
            <person name="Williams B.A."/>
        </authorList>
    </citation>
    <scope>NUCLEOTIDE SEQUENCE [LARGE SCALE GENOMIC DNA]</scope>
    <source>
        <strain evidence="9 10">TH1</strain>
    </source>
</reference>
<dbReference type="Pfam" id="PF14551">
    <property type="entry name" value="MCM_N"/>
    <property type="match status" value="1"/>
</dbReference>
<dbReference type="GO" id="GO:0017116">
    <property type="term" value="F:single-stranded DNA helicase activity"/>
    <property type="evidence" value="ECO:0007669"/>
    <property type="project" value="TreeGrafter"/>
</dbReference>
<dbReference type="InterPro" id="IPR012340">
    <property type="entry name" value="NA-bd_OB-fold"/>
</dbReference>
<keyword evidence="6 7" id="KW-0067">ATP-binding</keyword>
<dbReference type="InterPro" id="IPR027925">
    <property type="entry name" value="MCM_N"/>
</dbReference>
<dbReference type="GO" id="GO:0043596">
    <property type="term" value="C:nuclear replication fork"/>
    <property type="evidence" value="ECO:0007669"/>
    <property type="project" value="UniProtKB-ARBA"/>
</dbReference>
<dbReference type="Gene3D" id="2.40.50.140">
    <property type="entry name" value="Nucleic acid-binding proteins"/>
    <property type="match status" value="1"/>
</dbReference>
<dbReference type="PANTHER" id="PTHR11630">
    <property type="entry name" value="DNA REPLICATION LICENSING FACTOR MCM FAMILY MEMBER"/>
    <property type="match status" value="1"/>
</dbReference>
<gene>
    <name evidence="9" type="primary">MCM2</name>
    <name evidence="9" type="ORF">EHP00_2106</name>
</gene>
<dbReference type="InterPro" id="IPR001208">
    <property type="entry name" value="MCM_dom"/>
</dbReference>
<dbReference type="PRINTS" id="PR01657">
    <property type="entry name" value="MCMFAMILY"/>
</dbReference>
<dbReference type="Pfam" id="PF00493">
    <property type="entry name" value="MCM"/>
    <property type="match status" value="1"/>
</dbReference>
<keyword evidence="4" id="KW-0378">Hydrolase</keyword>